<accession>A0ABN0XS49</accession>
<protein>
    <submittedName>
        <fullName evidence="1">Lysine biosynthesis protein LysW</fullName>
    </submittedName>
</protein>
<evidence type="ECO:0000313" key="1">
    <source>
        <dbReference type="EMBL" id="GAA0371450.1"/>
    </source>
</evidence>
<dbReference type="InterPro" id="IPR005906">
    <property type="entry name" value="LysW"/>
</dbReference>
<evidence type="ECO:0000313" key="2">
    <source>
        <dbReference type="Proteomes" id="UP001500063"/>
    </source>
</evidence>
<dbReference type="Proteomes" id="UP001500063">
    <property type="component" value="Unassembled WGS sequence"/>
</dbReference>
<dbReference type="NCBIfam" id="TIGR01206">
    <property type="entry name" value="lysW"/>
    <property type="match status" value="1"/>
</dbReference>
<comment type="caution">
    <text evidence="1">The sequence shown here is derived from an EMBL/GenBank/DDBJ whole genome shotgun (WGS) entry which is preliminary data.</text>
</comment>
<gene>
    <name evidence="1" type="primary">lysW</name>
    <name evidence="1" type="ORF">GCM10010319_56900</name>
</gene>
<organism evidence="1 2">
    <name type="scientific">Streptomyces blastmyceticus</name>
    <dbReference type="NCBI Taxonomy" id="68180"/>
    <lineage>
        <taxon>Bacteria</taxon>
        <taxon>Bacillati</taxon>
        <taxon>Actinomycetota</taxon>
        <taxon>Actinomycetes</taxon>
        <taxon>Kitasatosporales</taxon>
        <taxon>Streptomycetaceae</taxon>
        <taxon>Streptomyces</taxon>
    </lineage>
</organism>
<dbReference type="Gene3D" id="2.20.28.160">
    <property type="match status" value="1"/>
</dbReference>
<name>A0ABN0XS49_9ACTN</name>
<proteinExistence type="predicted"/>
<dbReference type="EMBL" id="BAAABW010000028">
    <property type="protein sequence ID" value="GAA0371450.1"/>
    <property type="molecule type" value="Genomic_DNA"/>
</dbReference>
<dbReference type="Pfam" id="PF21344">
    <property type="entry name" value="Zn_ribbon_LysW"/>
    <property type="match status" value="1"/>
</dbReference>
<dbReference type="RefSeq" id="WP_116213109.1">
    <property type="nucleotide sequence ID" value="NZ_BAAABW010000028.1"/>
</dbReference>
<keyword evidence="2" id="KW-1185">Reference proteome</keyword>
<reference evidence="1 2" key="1">
    <citation type="journal article" date="2019" name="Int. J. Syst. Evol. Microbiol.">
        <title>The Global Catalogue of Microorganisms (GCM) 10K type strain sequencing project: providing services to taxonomists for standard genome sequencing and annotation.</title>
        <authorList>
            <consortium name="The Broad Institute Genomics Platform"/>
            <consortium name="The Broad Institute Genome Sequencing Center for Infectious Disease"/>
            <person name="Wu L."/>
            <person name="Ma J."/>
        </authorList>
    </citation>
    <scope>NUCLEOTIDE SEQUENCE [LARGE SCALE GENOMIC DNA]</scope>
    <source>
        <strain evidence="1 2">JCM 4565</strain>
    </source>
</reference>
<sequence>MAKCPECEGSVALMENPRVSEIVECAGCSSELELISVDPVELVLAPEIEEDWGE</sequence>